<proteinExistence type="predicted"/>
<protein>
    <recommendedName>
        <fullName evidence="4">Transmembrane protein</fullName>
    </recommendedName>
</protein>
<evidence type="ECO:0000313" key="3">
    <source>
        <dbReference type="Proteomes" id="UP000307956"/>
    </source>
</evidence>
<keyword evidence="3" id="KW-1185">Reference proteome</keyword>
<dbReference type="Proteomes" id="UP000307956">
    <property type="component" value="Unassembled WGS sequence"/>
</dbReference>
<reference evidence="2 3" key="1">
    <citation type="submission" date="2019-04" db="EMBL/GenBank/DDBJ databases">
        <title>Azoarcus rhizosphaerae sp. nov. isolated from rhizosphere of Ficus religiosa.</title>
        <authorList>
            <person name="Lin S.-Y."/>
            <person name="Hameed A."/>
            <person name="Hsu Y.-H."/>
            <person name="Young C.-C."/>
        </authorList>
    </citation>
    <scope>NUCLEOTIDE SEQUENCE [LARGE SCALE GENOMIC DNA]</scope>
    <source>
        <strain evidence="2 3">CC-YHH848</strain>
    </source>
</reference>
<accession>A0A4S4AU01</accession>
<keyword evidence="1" id="KW-0812">Transmembrane</keyword>
<dbReference type="AlphaFoldDB" id="A0A4S4AU01"/>
<comment type="caution">
    <text evidence="2">The sequence shown here is derived from an EMBL/GenBank/DDBJ whole genome shotgun (WGS) entry which is preliminary data.</text>
</comment>
<keyword evidence="1" id="KW-1133">Transmembrane helix</keyword>
<organism evidence="2 3">
    <name type="scientific">Pseudothauera rhizosphaerae</name>
    <dbReference type="NCBI Taxonomy" id="2565932"/>
    <lineage>
        <taxon>Bacteria</taxon>
        <taxon>Pseudomonadati</taxon>
        <taxon>Pseudomonadota</taxon>
        <taxon>Betaproteobacteria</taxon>
        <taxon>Rhodocyclales</taxon>
        <taxon>Zoogloeaceae</taxon>
        <taxon>Pseudothauera</taxon>
    </lineage>
</organism>
<dbReference type="EMBL" id="SSOD01000003">
    <property type="protein sequence ID" value="THF63358.1"/>
    <property type="molecule type" value="Genomic_DNA"/>
</dbReference>
<evidence type="ECO:0000313" key="2">
    <source>
        <dbReference type="EMBL" id="THF63358.1"/>
    </source>
</evidence>
<sequence length="133" mass="14828">MNTERTPSAGMLRLTHFIYALHAFAVFSAVLGSATIVFSFVASLPSLAAIVLNYWNRSAVRGTWLDSHFSWQIRSFWWTLAWIVIAAVAVFTLIGIPFAIAAFGIVSVWVVYRVVRGWWRLADGQPMPMPPAA</sequence>
<dbReference type="RefSeq" id="WP_136383809.1">
    <property type="nucleotide sequence ID" value="NZ_SSOD01000003.1"/>
</dbReference>
<dbReference type="OrthoDB" id="5405464at2"/>
<evidence type="ECO:0000256" key="1">
    <source>
        <dbReference type="SAM" id="Phobius"/>
    </source>
</evidence>
<keyword evidence="1" id="KW-0472">Membrane</keyword>
<feature type="transmembrane region" description="Helical" evidence="1">
    <location>
        <begin position="76"/>
        <end position="94"/>
    </location>
</feature>
<name>A0A4S4AU01_9RHOO</name>
<evidence type="ECO:0008006" key="4">
    <source>
        <dbReference type="Google" id="ProtNLM"/>
    </source>
</evidence>
<gene>
    <name evidence="2" type="ORF">E6O51_04645</name>
</gene>